<organism evidence="7 8">
    <name type="scientific">Pyrocoelia pectoralis</name>
    <dbReference type="NCBI Taxonomy" id="417401"/>
    <lineage>
        <taxon>Eukaryota</taxon>
        <taxon>Metazoa</taxon>
        <taxon>Ecdysozoa</taxon>
        <taxon>Arthropoda</taxon>
        <taxon>Hexapoda</taxon>
        <taxon>Insecta</taxon>
        <taxon>Pterygota</taxon>
        <taxon>Neoptera</taxon>
        <taxon>Endopterygota</taxon>
        <taxon>Coleoptera</taxon>
        <taxon>Polyphaga</taxon>
        <taxon>Elateriformia</taxon>
        <taxon>Elateroidea</taxon>
        <taxon>Lampyridae</taxon>
        <taxon>Lampyrinae</taxon>
        <taxon>Pyrocoelia</taxon>
    </lineage>
</organism>
<keyword evidence="3" id="KW-0862">Zinc</keyword>
<dbReference type="Pfam" id="PF12874">
    <property type="entry name" value="zf-met"/>
    <property type="match status" value="1"/>
</dbReference>
<dbReference type="Gene3D" id="3.30.160.60">
    <property type="entry name" value="Classic Zinc Finger"/>
    <property type="match status" value="2"/>
</dbReference>
<dbReference type="PANTHER" id="PTHR47487:SF8">
    <property type="entry name" value="OS08G0270900 PROTEIN"/>
    <property type="match status" value="1"/>
</dbReference>
<reference evidence="7 8" key="1">
    <citation type="journal article" date="2024" name="Insects">
        <title>An Improved Chromosome-Level Genome Assembly of the Firefly Pyrocoelia pectoralis.</title>
        <authorList>
            <person name="Fu X."/>
            <person name="Meyer-Rochow V.B."/>
            <person name="Ballantyne L."/>
            <person name="Zhu X."/>
        </authorList>
    </citation>
    <scope>NUCLEOTIDE SEQUENCE [LARGE SCALE GENOMIC DNA]</scope>
    <source>
        <strain evidence="7">XCY_ONT2</strain>
    </source>
</reference>
<protein>
    <recommendedName>
        <fullName evidence="9">C2H2-type domain-containing protein</fullName>
    </recommendedName>
</protein>
<evidence type="ECO:0000256" key="4">
    <source>
        <dbReference type="SAM" id="Phobius"/>
    </source>
</evidence>
<dbReference type="InterPro" id="IPR003604">
    <property type="entry name" value="Matrin/U1-like-C_Znf_C2H2"/>
</dbReference>
<dbReference type="InterPro" id="IPR036236">
    <property type="entry name" value="Znf_C2H2_sf"/>
</dbReference>
<keyword evidence="4" id="KW-0812">Transmembrane</keyword>
<dbReference type="Proteomes" id="UP001329430">
    <property type="component" value="Chromosome 3"/>
</dbReference>
<dbReference type="SUPFAM" id="SSF57667">
    <property type="entry name" value="beta-beta-alpha zinc fingers"/>
    <property type="match status" value="2"/>
</dbReference>
<evidence type="ECO:0000259" key="5">
    <source>
        <dbReference type="SMART" id="SM00355"/>
    </source>
</evidence>
<feature type="domain" description="C2H2-type" evidence="5">
    <location>
        <begin position="40"/>
        <end position="64"/>
    </location>
</feature>
<dbReference type="SMART" id="SM00451">
    <property type="entry name" value="ZnF_U1"/>
    <property type="match status" value="2"/>
</dbReference>
<feature type="transmembrane region" description="Helical" evidence="4">
    <location>
        <begin position="120"/>
        <end position="141"/>
    </location>
</feature>
<dbReference type="PANTHER" id="PTHR47487">
    <property type="entry name" value="OS06G0651300 PROTEIN-RELATED"/>
    <property type="match status" value="1"/>
</dbReference>
<keyword evidence="4" id="KW-0472">Membrane</keyword>
<feature type="domain" description="C2H2-type" evidence="5">
    <location>
        <begin position="75"/>
        <end position="99"/>
    </location>
</feature>
<keyword evidence="2" id="KW-0863">Zinc-finger</keyword>
<evidence type="ECO:0000256" key="1">
    <source>
        <dbReference type="ARBA" id="ARBA00022723"/>
    </source>
</evidence>
<dbReference type="InterPro" id="IPR013087">
    <property type="entry name" value="Znf_C2H2_type"/>
</dbReference>
<gene>
    <name evidence="7" type="ORF">RI129_004102</name>
</gene>
<evidence type="ECO:0000256" key="2">
    <source>
        <dbReference type="ARBA" id="ARBA00022771"/>
    </source>
</evidence>
<dbReference type="GO" id="GO:0008270">
    <property type="term" value="F:zinc ion binding"/>
    <property type="evidence" value="ECO:0007669"/>
    <property type="project" value="UniProtKB-KW"/>
</dbReference>
<feature type="domain" description="U1-type" evidence="6">
    <location>
        <begin position="40"/>
        <end position="71"/>
    </location>
</feature>
<dbReference type="InterPro" id="IPR022755">
    <property type="entry name" value="Znf_C2H2_jaz"/>
</dbReference>
<proteinExistence type="predicted"/>
<comment type="caution">
    <text evidence="7">The sequence shown here is derived from an EMBL/GenBank/DDBJ whole genome shotgun (WGS) entry which is preliminary data.</text>
</comment>
<keyword evidence="1" id="KW-0479">Metal-binding</keyword>
<name>A0AAN7ZPH2_9COLE</name>
<dbReference type="EMBL" id="JAVRBK010000003">
    <property type="protein sequence ID" value="KAK5645638.1"/>
    <property type="molecule type" value="Genomic_DNA"/>
</dbReference>
<keyword evidence="8" id="KW-1185">Reference proteome</keyword>
<dbReference type="GO" id="GO:0003676">
    <property type="term" value="F:nucleic acid binding"/>
    <property type="evidence" value="ECO:0007669"/>
    <property type="project" value="InterPro"/>
</dbReference>
<dbReference type="AlphaFoldDB" id="A0AAN7ZPH2"/>
<evidence type="ECO:0000313" key="8">
    <source>
        <dbReference type="Proteomes" id="UP001329430"/>
    </source>
</evidence>
<evidence type="ECO:0008006" key="9">
    <source>
        <dbReference type="Google" id="ProtNLM"/>
    </source>
</evidence>
<evidence type="ECO:0000259" key="6">
    <source>
        <dbReference type="SMART" id="SM00451"/>
    </source>
</evidence>
<evidence type="ECO:0000313" key="7">
    <source>
        <dbReference type="EMBL" id="KAK5645638.1"/>
    </source>
</evidence>
<keyword evidence="4" id="KW-1133">Transmembrane helix</keyword>
<feature type="domain" description="U1-type" evidence="6">
    <location>
        <begin position="72"/>
        <end position="106"/>
    </location>
</feature>
<dbReference type="SMART" id="SM00355">
    <property type="entry name" value="ZnF_C2H2"/>
    <property type="match status" value="2"/>
</dbReference>
<sequence length="142" mass="16558">MVNMSTELELCITNMGEAIPTINNNYVTAEIEENTKEWTYTCDICKINTTSHKVLLRHYEGRKHKVRVERAGKIFNCDLCQVNANSQKQLDNHLKSSRHKYQIEKKDLIENLKLNGNRGVWVILFGIGCIFVNFLLIFKLWL</sequence>
<accession>A0AAN7ZPH2</accession>
<dbReference type="Pfam" id="PF12171">
    <property type="entry name" value="zf-C2H2_jaz"/>
    <property type="match status" value="1"/>
</dbReference>
<evidence type="ECO:0000256" key="3">
    <source>
        <dbReference type="ARBA" id="ARBA00022833"/>
    </source>
</evidence>